<organism evidence="1 2">
    <name type="scientific">Rummeliibacillus stabekisii</name>
    <dbReference type="NCBI Taxonomy" id="241244"/>
    <lineage>
        <taxon>Bacteria</taxon>
        <taxon>Bacillati</taxon>
        <taxon>Bacillota</taxon>
        <taxon>Bacilli</taxon>
        <taxon>Bacillales</taxon>
        <taxon>Caryophanaceae</taxon>
        <taxon>Rummeliibacillus</taxon>
    </lineage>
</organism>
<reference evidence="2" key="2">
    <citation type="submission" date="2016-03" db="EMBL/GenBank/DDBJ databases">
        <authorList>
            <person name="Seldin L."/>
        </authorList>
    </citation>
    <scope>NUCLEOTIDE SEQUENCE [LARGE SCALE GENOMIC DNA]</scope>
    <source>
        <strain evidence="2">PP9</strain>
    </source>
</reference>
<dbReference type="Pfam" id="PF04985">
    <property type="entry name" value="Phage_tube"/>
    <property type="match status" value="1"/>
</dbReference>
<dbReference type="InterPro" id="IPR006498">
    <property type="entry name" value="Tail_tube"/>
</dbReference>
<gene>
    <name evidence="1" type="ORF">ATY39_07425</name>
</gene>
<evidence type="ECO:0008006" key="3">
    <source>
        <dbReference type="Google" id="ProtNLM"/>
    </source>
</evidence>
<evidence type="ECO:0000313" key="1">
    <source>
        <dbReference type="EMBL" id="AMW99310.1"/>
    </source>
</evidence>
<dbReference type="Proteomes" id="UP000076021">
    <property type="component" value="Chromosome"/>
</dbReference>
<keyword evidence="2" id="KW-1185">Reference proteome</keyword>
<dbReference type="OrthoDB" id="9814992at2"/>
<name>A0A143HCW7_9BACL</name>
<reference evidence="1 2" key="1">
    <citation type="journal article" date="2016" name="Genome Announc.">
        <title>Whole-Genome Sequence of Rummeliibacillus stabekisii Strain PP9 Isolated from Antarctic Soil.</title>
        <authorList>
            <person name="da Mota F.F."/>
            <person name="Vollu R.E."/>
            <person name="Jurelevicius D."/>
            <person name="Seldin L."/>
        </authorList>
    </citation>
    <scope>NUCLEOTIDE SEQUENCE [LARGE SCALE GENOMIC DNA]</scope>
    <source>
        <strain evidence="1 2">PP9</strain>
    </source>
</reference>
<dbReference type="STRING" id="241244.ATY39_07425"/>
<sequence length="172" mass="18968">MPNSIPYAIADYSVYLGQDKLKGVAGEITLPDIEEQTESFEGAGILGEIEVGTAGRFSKFEVEFPFVTIDREVTELKKNSDKAIYLRAAGAYVNKETGKLEYVKVKITLKGPRPAVSLGKLAANKPTNSTVKMKPFYIKVEVNDEILLEVDKLNGVYKLNGEDQLSVINSYL</sequence>
<dbReference type="KEGG" id="rst:ATY39_07425"/>
<evidence type="ECO:0000313" key="2">
    <source>
        <dbReference type="Proteomes" id="UP000076021"/>
    </source>
</evidence>
<dbReference type="RefSeq" id="WP_066787982.1">
    <property type="nucleotide sequence ID" value="NZ_CP014806.1"/>
</dbReference>
<accession>A0A143HCW7</accession>
<proteinExistence type="predicted"/>
<dbReference type="AlphaFoldDB" id="A0A143HCW7"/>
<protein>
    <recommendedName>
        <fullName evidence="3">Phage tail protein</fullName>
    </recommendedName>
</protein>
<dbReference type="EMBL" id="CP014806">
    <property type="protein sequence ID" value="AMW99310.1"/>
    <property type="molecule type" value="Genomic_DNA"/>
</dbReference>